<dbReference type="EMBL" id="PGGK01000005">
    <property type="protein sequence ID" value="TGC09452.1"/>
    <property type="molecule type" value="Genomic_DNA"/>
</dbReference>
<comment type="caution">
    <text evidence="2">The sequence shown here is derived from an EMBL/GenBank/DDBJ whole genome shotgun (WGS) entry which is preliminary data.</text>
</comment>
<keyword evidence="1" id="KW-0812">Transmembrane</keyword>
<evidence type="ECO:0000313" key="2">
    <source>
        <dbReference type="EMBL" id="TGC09452.1"/>
    </source>
</evidence>
<sequence>MNSENINEKITLNITMNVVLITAISLLINRDYFTDVSIVHKISDIYGISLVALVLFYVFFEFWGHYFNGNEITNFRNLLLGNLVIASLLLFILIKPNILIDIISAETIDSIISVLMLLNGAIPFILVAAIIPDKQRRRKVVRNR</sequence>
<feature type="transmembrane region" description="Helical" evidence="1">
    <location>
        <begin position="78"/>
        <end position="99"/>
    </location>
</feature>
<feature type="transmembrane region" description="Helical" evidence="1">
    <location>
        <begin position="45"/>
        <end position="66"/>
    </location>
</feature>
<keyword evidence="1" id="KW-0472">Membrane</keyword>
<name>A0A4E0PXH4_9EURY</name>
<evidence type="ECO:0000313" key="3">
    <source>
        <dbReference type="Proteomes" id="UP000297295"/>
    </source>
</evidence>
<protein>
    <submittedName>
        <fullName evidence="2">Uncharacterized protein</fullName>
    </submittedName>
</protein>
<feature type="transmembrane region" description="Helical" evidence="1">
    <location>
        <begin position="111"/>
        <end position="132"/>
    </location>
</feature>
<gene>
    <name evidence="2" type="ORF">CUN85_06380</name>
</gene>
<reference evidence="2 3" key="1">
    <citation type="submission" date="2017-11" db="EMBL/GenBank/DDBJ databases">
        <title>Isolation and Characterization of Methanogenic Archaea from Saline Meromictic Lake at Siberia.</title>
        <authorList>
            <person name="Shen Y."/>
            <person name="Huang H.-H."/>
            <person name="Lai M.-C."/>
            <person name="Chen S.-C."/>
        </authorList>
    </citation>
    <scope>NUCLEOTIDE SEQUENCE [LARGE SCALE GENOMIC DNA]</scope>
    <source>
        <strain evidence="2 3">SY-01</strain>
    </source>
</reference>
<dbReference type="Proteomes" id="UP000297295">
    <property type="component" value="Unassembled WGS sequence"/>
</dbReference>
<proteinExistence type="predicted"/>
<feature type="transmembrane region" description="Helical" evidence="1">
    <location>
        <begin position="12"/>
        <end position="33"/>
    </location>
</feature>
<dbReference type="AlphaFoldDB" id="A0A4E0PXH4"/>
<accession>A0A4E0PXH4</accession>
<keyword evidence="3" id="KW-1185">Reference proteome</keyword>
<organism evidence="2 3">
    <name type="scientific">Methanolobus halotolerans</name>
    <dbReference type="NCBI Taxonomy" id="2052935"/>
    <lineage>
        <taxon>Archaea</taxon>
        <taxon>Methanobacteriati</taxon>
        <taxon>Methanobacteriota</taxon>
        <taxon>Stenosarchaea group</taxon>
        <taxon>Methanomicrobia</taxon>
        <taxon>Methanosarcinales</taxon>
        <taxon>Methanosarcinaceae</taxon>
        <taxon>Methanolobus</taxon>
    </lineage>
</organism>
<keyword evidence="1" id="KW-1133">Transmembrane helix</keyword>
<dbReference type="RefSeq" id="WP_135389491.1">
    <property type="nucleotide sequence ID" value="NZ_PGGK01000005.1"/>
</dbReference>
<evidence type="ECO:0000256" key="1">
    <source>
        <dbReference type="SAM" id="Phobius"/>
    </source>
</evidence>